<dbReference type="Pfam" id="PF05569">
    <property type="entry name" value="Peptidase_M56"/>
    <property type="match status" value="1"/>
</dbReference>
<dbReference type="InterPro" id="IPR037682">
    <property type="entry name" value="TonB_C"/>
</dbReference>
<protein>
    <recommendedName>
        <fullName evidence="6">TonB C-terminal domain-containing protein</fullName>
    </recommendedName>
</protein>
<feature type="transmembrane region" description="Helical" evidence="5">
    <location>
        <begin position="14"/>
        <end position="36"/>
    </location>
</feature>
<dbReference type="NCBIfam" id="TIGR01352">
    <property type="entry name" value="tonB_Cterm"/>
    <property type="match status" value="1"/>
</dbReference>
<dbReference type="InterPro" id="IPR052173">
    <property type="entry name" value="Beta-lactam_resp_regulator"/>
</dbReference>
<dbReference type="PANTHER" id="PTHR34978:SF3">
    <property type="entry name" value="SLR0241 PROTEIN"/>
    <property type="match status" value="1"/>
</dbReference>
<evidence type="ECO:0000256" key="4">
    <source>
        <dbReference type="ARBA" id="ARBA00023136"/>
    </source>
</evidence>
<proteinExistence type="predicted"/>
<comment type="caution">
    <text evidence="7">The sequence shown here is derived from an EMBL/GenBank/DDBJ whole genome shotgun (WGS) entry which is preliminary data.</text>
</comment>
<feature type="transmembrane region" description="Helical" evidence="5">
    <location>
        <begin position="177"/>
        <end position="199"/>
    </location>
</feature>
<dbReference type="Proteomes" id="UP001157134">
    <property type="component" value="Unassembled WGS sequence"/>
</dbReference>
<evidence type="ECO:0000256" key="5">
    <source>
        <dbReference type="SAM" id="Phobius"/>
    </source>
</evidence>
<evidence type="ECO:0000256" key="3">
    <source>
        <dbReference type="ARBA" id="ARBA00022989"/>
    </source>
</evidence>
<accession>A0ABQ6HAF2</accession>
<dbReference type="InterPro" id="IPR006260">
    <property type="entry name" value="TonB/TolA_C"/>
</dbReference>
<evidence type="ECO:0000259" key="6">
    <source>
        <dbReference type="PROSITE" id="PS52015"/>
    </source>
</evidence>
<dbReference type="RefSeq" id="WP_284295419.1">
    <property type="nucleotide sequence ID" value="NZ_BSSV01000001.1"/>
</dbReference>
<keyword evidence="3 5" id="KW-1133">Transmembrane helix</keyword>
<evidence type="ECO:0000313" key="7">
    <source>
        <dbReference type="EMBL" id="GLX83881.1"/>
    </source>
</evidence>
<gene>
    <name evidence="7" type="ORF">tloyanaT_01330</name>
</gene>
<dbReference type="EMBL" id="BSSV01000001">
    <property type="protein sequence ID" value="GLX83881.1"/>
    <property type="molecule type" value="Genomic_DNA"/>
</dbReference>
<dbReference type="SUPFAM" id="SSF74653">
    <property type="entry name" value="TolA/TonB C-terminal domain"/>
    <property type="match status" value="1"/>
</dbReference>
<sequence length="606" mass="67782">MQIFLDESILLSSIGLTLVHFLWQGVAVAVALKIALALLPKSNAQARYLASTIALFTCLLLPFATFFYIYQPEHIANQITHLAPIATLFDLQSQQGQQPIWQQNFAETLPHLTIIWFSVVFLLAIKLLLEMRSVTRLPFEKSVEASVSLEQRFIELCHRMGFTTKLPKLRISLKTKVPMAIGFIKPVVVLPAAMITGLTPAQLDMLILHEFAHIRRHDYLVNLLQSVTEIVLFFHPVIYWISKQMRVEREFCSDDMAVKQCGNAIAYAHTLADTASLCHKHRNHSIPMMAMAASGGDLKARILRLVQPHHCTQNNETSKWLASIVIITSISLFAASQFAKVNSLVLSSTPSLLINSVAKPQSLTVFEASNALFDRQTLPPLSIAQQLLNDDEYASLPNSYSRPATIPSEYDNEKGIITEQEETVAQQHQTSDFSKPKQTTIANKNVVSEHVAVTKQITEQPAQKLEPLASVSMPTNKYAKEIQALAKPPVSKSIAPTAASTAPIALPVESKQEIPREVAAQLIHSQEPKYPIAAKRKKLEIEMLVNFTIDKQGYVKDIKFEYQPKVSYFRTAIRHALSEWRFKPAQKNGEAVESQMAKIFSFSLVP</sequence>
<dbReference type="CDD" id="cd07341">
    <property type="entry name" value="M56_BlaR1_MecR1_like"/>
    <property type="match status" value="1"/>
</dbReference>
<feature type="transmembrane region" description="Helical" evidence="5">
    <location>
        <begin position="320"/>
        <end position="339"/>
    </location>
</feature>
<keyword evidence="8" id="KW-1185">Reference proteome</keyword>
<organism evidence="7 8">
    <name type="scientific">Thalassotalea loyana</name>
    <dbReference type="NCBI Taxonomy" id="280483"/>
    <lineage>
        <taxon>Bacteria</taxon>
        <taxon>Pseudomonadati</taxon>
        <taxon>Pseudomonadota</taxon>
        <taxon>Gammaproteobacteria</taxon>
        <taxon>Alteromonadales</taxon>
        <taxon>Colwelliaceae</taxon>
        <taxon>Thalassotalea</taxon>
    </lineage>
</organism>
<keyword evidence="2 5" id="KW-0812">Transmembrane</keyword>
<keyword evidence="4 5" id="KW-0472">Membrane</keyword>
<feature type="transmembrane region" description="Helical" evidence="5">
    <location>
        <begin position="109"/>
        <end position="129"/>
    </location>
</feature>
<dbReference type="PANTHER" id="PTHR34978">
    <property type="entry name" value="POSSIBLE SENSOR-TRANSDUCER PROTEIN BLAR"/>
    <property type="match status" value="1"/>
</dbReference>
<evidence type="ECO:0000313" key="8">
    <source>
        <dbReference type="Proteomes" id="UP001157134"/>
    </source>
</evidence>
<feature type="transmembrane region" description="Helical" evidence="5">
    <location>
        <begin position="48"/>
        <end position="70"/>
    </location>
</feature>
<dbReference type="InterPro" id="IPR008756">
    <property type="entry name" value="Peptidase_M56"/>
</dbReference>
<name>A0ABQ6HAF2_9GAMM</name>
<reference evidence="7 8" key="1">
    <citation type="submission" date="2023-03" db="EMBL/GenBank/DDBJ databases">
        <title>Thalassotalea loyana LMG 22536T draft genome sequence.</title>
        <authorList>
            <person name="Sawabe T."/>
        </authorList>
    </citation>
    <scope>NUCLEOTIDE SEQUENCE [LARGE SCALE GENOMIC DNA]</scope>
    <source>
        <strain evidence="7 8">LMG 22536</strain>
    </source>
</reference>
<dbReference type="Gene3D" id="3.30.1150.10">
    <property type="match status" value="1"/>
</dbReference>
<evidence type="ECO:0000256" key="2">
    <source>
        <dbReference type="ARBA" id="ARBA00022692"/>
    </source>
</evidence>
<evidence type="ECO:0000256" key="1">
    <source>
        <dbReference type="ARBA" id="ARBA00004167"/>
    </source>
</evidence>
<feature type="transmembrane region" description="Helical" evidence="5">
    <location>
        <begin position="219"/>
        <end position="241"/>
    </location>
</feature>
<comment type="subcellular location">
    <subcellularLocation>
        <location evidence="1">Membrane</location>
        <topology evidence="1">Single-pass membrane protein</topology>
    </subcellularLocation>
</comment>
<dbReference type="Pfam" id="PF03544">
    <property type="entry name" value="TonB_C"/>
    <property type="match status" value="1"/>
</dbReference>
<feature type="domain" description="TonB C-terminal" evidence="6">
    <location>
        <begin position="515"/>
        <end position="606"/>
    </location>
</feature>
<dbReference type="PROSITE" id="PS52015">
    <property type="entry name" value="TONB_CTD"/>
    <property type="match status" value="1"/>
</dbReference>
<dbReference type="Gene3D" id="3.30.2010.10">
    <property type="entry name" value="Metalloproteases ('zincins'), catalytic domain"/>
    <property type="match status" value="1"/>
</dbReference>